<proteinExistence type="predicted"/>
<keyword evidence="1" id="KW-1133">Transmembrane helix</keyword>
<sequence length="436" mass="50955">MSNINSKDKLLSVLKLEYEYAKKELFYYMEKFNKSDSISSISVSILGSLLTIYETMKSDKIPIDNNIKIIGIFFLSIISTYTFAMTIGSLYYLILNSARLRYLENKINEILGKDVLNWENYLMIKIHKVDNFFLDGGRMINVNHIKAIFFMIIHISTQVVFGYLIFSYSKSWFVAYIIFQILILIFVFFQWFFYLNWLQEFFYDIMKNKEKIMKNNKLANGVGLYISLAIFVSMVLPMIIFAGIDNALIGSKYDLPLIKYTSIWFGDVFILTTFNVVFFSLLYKISDYIKDNIISIMIASIVSSFINFYTHFILWTGDSVTGFMDNISGLTISGWIHFIYSTVQMFFILLFLFTLPKISKNPIYLKSIKILNLLLLFFTLLQIPDFIIRNFSKFHSKGIINLVLLDGSSMLTIVCVGMYFLIVYRSRIFNLLKKKK</sequence>
<feature type="transmembrane region" description="Helical" evidence="1">
    <location>
        <begin position="399"/>
        <end position="424"/>
    </location>
</feature>
<reference evidence="2 3" key="1">
    <citation type="submission" date="2010-09" db="EMBL/GenBank/DDBJ databases">
        <authorList>
            <person name="Daugherty S.C."/>
            <person name="Tallon L.J."/>
            <person name="Jones K.M."/>
            <person name="Liu X."/>
            <person name="Kilian M."/>
            <person name="Tettelin H."/>
        </authorList>
    </citation>
    <scope>NUCLEOTIDE SEQUENCE [LARGE SCALE GENOMIC DNA]</scope>
    <source>
        <strain evidence="2 3">SK597</strain>
    </source>
</reference>
<organism evidence="2 3">
    <name type="scientific">Streptococcus mitis SK597</name>
    <dbReference type="NCBI Taxonomy" id="585204"/>
    <lineage>
        <taxon>Bacteria</taxon>
        <taxon>Bacillati</taxon>
        <taxon>Bacillota</taxon>
        <taxon>Bacilli</taxon>
        <taxon>Lactobacillales</taxon>
        <taxon>Streptococcaceae</taxon>
        <taxon>Streptococcus</taxon>
        <taxon>Streptococcus mitis group</taxon>
    </lineage>
</organism>
<feature type="transmembrane region" description="Helical" evidence="1">
    <location>
        <begin position="263"/>
        <end position="282"/>
    </location>
</feature>
<feature type="transmembrane region" description="Helical" evidence="1">
    <location>
        <begin position="294"/>
        <end position="315"/>
    </location>
</feature>
<comment type="caution">
    <text evidence="2">The sequence shown here is derived from an EMBL/GenBank/DDBJ whole genome shotgun (WGS) entry which is preliminary data.</text>
</comment>
<feature type="transmembrane region" description="Helical" evidence="1">
    <location>
        <begin position="218"/>
        <end position="243"/>
    </location>
</feature>
<name>E1LTL7_STRMT</name>
<gene>
    <name evidence="2" type="ORF">SMSK597_1309</name>
</gene>
<feature type="transmembrane region" description="Helical" evidence="1">
    <location>
        <begin position="172"/>
        <end position="197"/>
    </location>
</feature>
<evidence type="ECO:0000256" key="1">
    <source>
        <dbReference type="SAM" id="Phobius"/>
    </source>
</evidence>
<feature type="transmembrane region" description="Helical" evidence="1">
    <location>
        <begin position="367"/>
        <end position="387"/>
    </location>
</feature>
<dbReference type="AlphaFoldDB" id="E1LTL7"/>
<protein>
    <submittedName>
        <fullName evidence="2">Uncharacterized protein</fullName>
    </submittedName>
</protein>
<feature type="transmembrane region" description="Helical" evidence="1">
    <location>
        <begin position="38"/>
        <end position="56"/>
    </location>
</feature>
<feature type="transmembrane region" description="Helical" evidence="1">
    <location>
        <begin position="335"/>
        <end position="355"/>
    </location>
</feature>
<dbReference type="Proteomes" id="UP000003316">
    <property type="component" value="Unassembled WGS sequence"/>
</dbReference>
<keyword evidence="1" id="KW-0472">Membrane</keyword>
<dbReference type="EMBL" id="AEDV01000073">
    <property type="protein sequence ID" value="EFO00206.1"/>
    <property type="molecule type" value="Genomic_DNA"/>
</dbReference>
<feature type="transmembrane region" description="Helical" evidence="1">
    <location>
        <begin position="147"/>
        <end position="166"/>
    </location>
</feature>
<dbReference type="RefSeq" id="WP_000065505.1">
    <property type="nucleotide sequence ID" value="NZ_AEDV01000073.1"/>
</dbReference>
<keyword evidence="1" id="KW-0812">Transmembrane</keyword>
<accession>E1LTL7</accession>
<feature type="transmembrane region" description="Helical" evidence="1">
    <location>
        <begin position="68"/>
        <end position="94"/>
    </location>
</feature>
<evidence type="ECO:0000313" key="3">
    <source>
        <dbReference type="Proteomes" id="UP000003316"/>
    </source>
</evidence>
<evidence type="ECO:0000313" key="2">
    <source>
        <dbReference type="EMBL" id="EFO00206.1"/>
    </source>
</evidence>